<feature type="coiled-coil region" evidence="5">
    <location>
        <begin position="792"/>
        <end position="859"/>
    </location>
</feature>
<evidence type="ECO:0000256" key="5">
    <source>
        <dbReference type="SAM" id="Coils"/>
    </source>
</evidence>
<evidence type="ECO:0000256" key="6">
    <source>
        <dbReference type="SAM" id="MobiDB-lite"/>
    </source>
</evidence>
<dbReference type="STRING" id="37001.A0A1A9W232"/>
<evidence type="ECO:0000256" key="2">
    <source>
        <dbReference type="ARBA" id="ARBA00016725"/>
    </source>
</evidence>
<feature type="coiled-coil region" evidence="5">
    <location>
        <begin position="610"/>
        <end position="637"/>
    </location>
</feature>
<reference evidence="7" key="2">
    <citation type="submission" date="2020-05" db="UniProtKB">
        <authorList>
            <consortium name="EnsemblMetazoa"/>
        </authorList>
    </citation>
    <scope>IDENTIFICATION</scope>
    <source>
        <strain evidence="7">IAEA</strain>
    </source>
</reference>
<keyword evidence="3 5" id="KW-0175">Coiled coil</keyword>
<dbReference type="InterPro" id="IPR033290">
    <property type="entry name" value="CCDC39"/>
</dbReference>
<organism evidence="7 8">
    <name type="scientific">Glossina brevipalpis</name>
    <dbReference type="NCBI Taxonomy" id="37001"/>
    <lineage>
        <taxon>Eukaryota</taxon>
        <taxon>Metazoa</taxon>
        <taxon>Ecdysozoa</taxon>
        <taxon>Arthropoda</taxon>
        <taxon>Hexapoda</taxon>
        <taxon>Insecta</taxon>
        <taxon>Pterygota</taxon>
        <taxon>Neoptera</taxon>
        <taxon>Endopterygota</taxon>
        <taxon>Diptera</taxon>
        <taxon>Brachycera</taxon>
        <taxon>Muscomorpha</taxon>
        <taxon>Hippoboscoidea</taxon>
        <taxon>Glossinidae</taxon>
        <taxon>Glossina</taxon>
    </lineage>
</organism>
<dbReference type="GO" id="GO:0060287">
    <property type="term" value="P:epithelial cilium movement involved in determination of left/right asymmetry"/>
    <property type="evidence" value="ECO:0007669"/>
    <property type="project" value="TreeGrafter"/>
</dbReference>
<evidence type="ECO:0000256" key="4">
    <source>
        <dbReference type="ARBA" id="ARBA00045182"/>
    </source>
</evidence>
<feature type="coiled-coil region" evidence="5">
    <location>
        <begin position="243"/>
        <end position="406"/>
    </location>
</feature>
<feature type="compositionally biased region" description="Low complexity" evidence="6">
    <location>
        <begin position="913"/>
        <end position="929"/>
    </location>
</feature>
<evidence type="ECO:0000256" key="3">
    <source>
        <dbReference type="ARBA" id="ARBA00023054"/>
    </source>
</evidence>
<reference evidence="8" key="1">
    <citation type="submission" date="2014-03" db="EMBL/GenBank/DDBJ databases">
        <authorList>
            <person name="Aksoy S."/>
            <person name="Warren W."/>
            <person name="Wilson R.K."/>
        </authorList>
    </citation>
    <scope>NUCLEOTIDE SEQUENCE [LARGE SCALE GENOMIC DNA]</scope>
    <source>
        <strain evidence="8">IAEA</strain>
    </source>
</reference>
<dbReference type="PANTHER" id="PTHR18962:SF0">
    <property type="entry name" value="COILED-COIL DOMAIN-CONTAINING PROTEIN 39"/>
    <property type="match status" value="1"/>
</dbReference>
<dbReference type="GO" id="GO:0036159">
    <property type="term" value="P:inner dynein arm assembly"/>
    <property type="evidence" value="ECO:0007669"/>
    <property type="project" value="InterPro"/>
</dbReference>
<proteinExistence type="inferred from homology"/>
<dbReference type="Proteomes" id="UP000091820">
    <property type="component" value="Unassembled WGS sequence"/>
</dbReference>
<evidence type="ECO:0000313" key="7">
    <source>
        <dbReference type="EnsemblMetazoa" id="GBRI003566-PA"/>
    </source>
</evidence>
<dbReference type="PANTHER" id="PTHR18962">
    <property type="entry name" value="COILED-COIL DOMAIN-CONTAINING PROTEIN 39"/>
    <property type="match status" value="1"/>
</dbReference>
<dbReference type="AlphaFoldDB" id="A0A1A9W232"/>
<dbReference type="VEuPathDB" id="VectorBase:GBRI003566"/>
<dbReference type="GO" id="GO:0005930">
    <property type="term" value="C:axoneme"/>
    <property type="evidence" value="ECO:0007669"/>
    <property type="project" value="InterPro"/>
</dbReference>
<keyword evidence="8" id="KW-1185">Reference proteome</keyword>
<feature type="region of interest" description="Disordered" evidence="6">
    <location>
        <begin position="911"/>
        <end position="943"/>
    </location>
</feature>
<dbReference type="Pfam" id="PF24161">
    <property type="entry name" value="CCDC39"/>
    <property type="match status" value="1"/>
</dbReference>
<comment type="similarity">
    <text evidence="1">Belongs to the CCDC39 family.</text>
</comment>
<sequence>MALEKMDETLLKQAMQAMGWNSSSHVPMANAENRAILEEIHKLSVIKDDAIGKEQSVTKRYEKLQQHSKNAEMTISHNLKLLEAFQKESRTEAHLYKLAQRNHSKLKDDLNNISKEWNNYKNFVDTTEKEMCKRKHNIDNAINRIKWAKTALAEWRTAMEDGNRAYQLIDMYYKDDQKQAKQQNLKHQKICSEIETSRNQLVELYNEQKTLECNLECTANLYRTAHAERRQMVQIWKLAVTQMDQREKDIRNTETELLEIRELAPQIDKEFKMNEDRLNEIAENSREIEANIEELNTETSQIKEQIQALSDMTIAKSNEVDILQKELQNLAHRVEEQRIENRRNVQLQTERLTQIKNLNGAVETLTKKLKEKQNQNLSATQRLQQLEDLMDTEEKMKNQVTKENERINGLSYRSIVQLKTFRDEVQTLTMTGDSYRSAMIAMKRSIHNSEKQLKRQTEVHYEMAFKVLKLEHKIMNLKGNLLDPQMETKNQEYFKELDEQHNKLLKVLQSTQTQNKKLDDDMRKLTIIYNNDTAELDKINFKIKEAQVYCEGSVKLLHEVTRRNQGLIVELSIFKMRTNEFENELSNCDDNTYNLSKHRMHLNRTIKDRIVEIKSQLDLLKLKRKHLNEELSTSRADIGERNKHLEAVKARFELTSKLLGVNSDGTLITATQLRVETAQEKQMLLDEGNVLNEKVLKAEDEIKALGNTLALFKNANDVFRKNVRTHPDVDEANKEFRDMRKNYCVILHKTKILQRNFVQLNKLNKVSLNEKYALEKTLEAERNKRLENVDLLSRLRKEVDEQKTKIRRADHELKQASKAMKQQNISPELLELYERTVELKELEDRNMKVLNQLGDVVDNDFELGPKIARAIADHGMKLPHLMHKTRSTISYRSDISACDGLSLSSRAIDLPDTSRSSVSEESQTKSSTSAKLSVVSLDFPGKE</sequence>
<comment type="function">
    <text evidence="4">Required for assembly of dynein regulatory complex (DRC) and inner dynein arm (IDA) complexes, which are responsible for ciliary beat regulation, thereby playing a central role in motility in cilia and flagella. Probably acts together with CCDC40 to form a molecular ruler that determines the 96 nanometer (nm) repeat length and arrangements of components in cilia and flagella. Not required for outer dynein arm complexes assembly.</text>
</comment>
<evidence type="ECO:0000256" key="1">
    <source>
        <dbReference type="ARBA" id="ARBA00005805"/>
    </source>
</evidence>
<protein>
    <recommendedName>
        <fullName evidence="2">Coiled-coil domain-containing protein 39</fullName>
    </recommendedName>
</protein>
<dbReference type="EnsemblMetazoa" id="GBRI003566-RA">
    <property type="protein sequence ID" value="GBRI003566-PA"/>
    <property type="gene ID" value="GBRI003566"/>
</dbReference>
<dbReference type="GO" id="GO:0060285">
    <property type="term" value="P:cilium-dependent cell motility"/>
    <property type="evidence" value="ECO:0007669"/>
    <property type="project" value="TreeGrafter"/>
</dbReference>
<name>A0A1A9W232_9MUSC</name>
<evidence type="ECO:0000313" key="8">
    <source>
        <dbReference type="Proteomes" id="UP000091820"/>
    </source>
</evidence>
<dbReference type="GO" id="GO:0005576">
    <property type="term" value="C:extracellular region"/>
    <property type="evidence" value="ECO:0007669"/>
    <property type="project" value="GOC"/>
</dbReference>
<accession>A0A1A9W232</accession>